<dbReference type="SUPFAM" id="SSF55874">
    <property type="entry name" value="ATPase domain of HSP90 chaperone/DNA topoisomerase II/histidine kinase"/>
    <property type="match status" value="1"/>
</dbReference>
<feature type="compositionally biased region" description="Polar residues" evidence="1">
    <location>
        <begin position="43"/>
        <end position="61"/>
    </location>
</feature>
<dbReference type="InterPro" id="IPR010730">
    <property type="entry name" value="HET"/>
</dbReference>
<name>A0A553HME2_9PEZI</name>
<proteinExistence type="predicted"/>
<dbReference type="OrthoDB" id="1262810at2759"/>
<feature type="region of interest" description="Disordered" evidence="1">
    <location>
        <begin position="984"/>
        <end position="1005"/>
    </location>
</feature>
<reference evidence="4" key="1">
    <citation type="submission" date="2019-06" db="EMBL/GenBank/DDBJ databases">
        <title>Draft genome sequence of the griseofulvin-producing fungus Xylaria cubensis strain G536.</title>
        <authorList>
            <person name="Mead M.E."/>
            <person name="Raja H.A."/>
            <person name="Steenwyk J.L."/>
            <person name="Knowles S.L."/>
            <person name="Oberlies N.H."/>
            <person name="Rokas A."/>
        </authorList>
    </citation>
    <scope>NUCLEOTIDE SEQUENCE [LARGE SCALE GENOMIC DNA]</scope>
    <source>
        <strain evidence="4">G536</strain>
    </source>
</reference>
<feature type="compositionally biased region" description="Basic and acidic residues" evidence="1">
    <location>
        <begin position="1515"/>
        <end position="1559"/>
    </location>
</feature>
<feature type="region of interest" description="Disordered" evidence="1">
    <location>
        <begin position="1476"/>
        <end position="1562"/>
    </location>
</feature>
<feature type="compositionally biased region" description="Polar residues" evidence="1">
    <location>
        <begin position="988"/>
        <end position="1001"/>
    </location>
</feature>
<accession>A0A553HME2</accession>
<dbReference type="PANTHER" id="PTHR32387">
    <property type="entry name" value="WU:FJ29H11"/>
    <property type="match status" value="1"/>
</dbReference>
<dbReference type="Pfam" id="PF26639">
    <property type="entry name" value="Het-6_barrel"/>
    <property type="match status" value="1"/>
</dbReference>
<dbReference type="STRING" id="2512241.A0A553HME2"/>
<dbReference type="PANTHER" id="PTHR32387:SF0">
    <property type="entry name" value="PROTEIN NO VEIN"/>
    <property type="match status" value="1"/>
</dbReference>
<evidence type="ECO:0000313" key="4">
    <source>
        <dbReference type="Proteomes" id="UP000319160"/>
    </source>
</evidence>
<feature type="region of interest" description="Disordered" evidence="1">
    <location>
        <begin position="43"/>
        <end position="66"/>
    </location>
</feature>
<sequence length="2400" mass="270271">MDLLDNLGTTTVGPGATQVGDQESSGPYNYDGRRHLKRTASWTHQTQTNHGLHSPTLSSPPETHPASLFSKEQSMRLLHHIPSEKLLRRKHGFAESSGSSVDSYPSVRNIVPATPKATASLTSETTLGLPQSMQEAREHIQRIRAQKLNTYGKDEAGDMEAALKLISGDMYQNPMHFLLEILQNADDSVYEDLEPVMKITYYNGTIRFDTNEVGFWRRDVEAICSVGSSFKQESRQGKRRIGEKGIGFKSVFRIAEAAYITSGYYSFKFTTEESLGMLAPVHPWLRPDIRSYALAFFAPSIPAVCQAVLMFRTFKDSILANRYACNISSFEGFTPKAALGVLLKYQYDPNIAVTGSNKGSDPFALINVFFESSAINGFTNNLAPSSLYLGVPVKKTRVLVSSDLVLPIYSPFPQDTIPGFTSILLQLDSKIDVGQLVEELRTLDGRILMFLQNLKQVLIKIVEADSSVTEIALRQKSQHLTELGGSEICSIEPDDLSPYLFFRHHVQNLPTEQKRKGSHDSEIIIAFPMGLWDSTSLAGSRRPNSVYSFLPVRDYGFEFVLHADFLLVPSREEIDQESEWNRCLRQQIPTAFLHSLTKLRHSRLRYLWPYYVPSKPKIENFFQHVWSETLALLSQSSILESVHGTLVVPSSLSLVPKELADPNGQPLIPAEVSKFTYISASYPVDIRHALESLGVRVLSAEDFLEDLLSFVEGFPEKFQSMPAEWHSCLARVLDPLVNDYEERIMTLPFVQLRDGTLASPKSGLLFAVTADHMTVPEDIHALIVKVDTDEVQSRRILLQKLGAQTLDNASICKIILETHKSADFNPETVQISSLINHTEFLYNAGWSSESPEDRIWLVAEDASRHHGCGLYLSSDDPYSTTQILSRCDDDPSFKKHFPFLNSGYSSRFAKVEDRKWLQKTLGVSEVPRLVCRSHPLATYIVDPGLKLLLNRLHAQDLLQMLKTNWAYYQQWIVPQNPPIAEIPRRPSATMSPVNESQSGEKSLNWDKKDKSDALLRQEIRSIFSELTVGCWDGSAKLSRTCLPRKKVLLDLNIINPKTIDQTRLLSEETSQTPELPETAKRETRNFFQLSTALFPVLDIPEPDDAGWDILKHFGVIVNVTVRELIVRLESLHERAIPSRIIRIYRQIQACASSDDVDFLQRKFKDTKLVYIPEECPVPLPGSRWVSLDACVWDGPTCLKKFPRLRNFYAELEDLFCSKLKLTVANLSTLIAEAKLISSIDSLTYARSLFKQLSHMSYGTYYHTRYDAGFYDLLELEIFPVWKGKRGNQFDHLKSSGMTWYIADVPYLLDSFEGKIPLLAFEPSTLVEMKDLITNLGLVPASKSSRVSIVNQLRSVQILEVESVWVSWKVKNTDGDIFQGNHEKGRAMLAVDDDLLKIYMTKDNMKIGCPPLELIDELAAFCGIDTNEHIRLLSHILIQDDIGRIEVDLDRDSANSKPYSEPNHVGDSLTLLETKADPEARTTSPVPPAQPKSGRQKLEGDWRSKMYGNNVLSEENITKPPKERQISKSEKGEAKRLKNIEKHPRGASDNSKAKKPDSATRRSAYLAVRSKIESSHQDRAISPQGLNRLKKPMNQTPGLISLSVPVLSASRYRQIEEIKFTAELYVAGALAKVMESDFVEHEHWTSYLRSRAGHKPHDDAEDSKFSTFTIPDTNGRLRKYLADKGYANAGSISHDPIFHVQVVHSIGPMGSTFNISSDQVEKTRLLSQAKGATTERTEAFVLAYVYNILDNSEVALYPDPWDLYATGLLSLEVYHDQQGRLDHTAAAVHINFASMHTLTGVGTQNRVFKYTDLKPREIRILDLLPGDDDEPLKGIIKHVTVSQVGRFQALSYVWGGYPSEINPYYLHTRQGSILLNFSLYSALTALRKGSIISVWADGVCINQKNSREKALQINMLGEIFKAADQVTGWLGHAYNGSEDAMRVLSRIRTELHSSSLSESSAESTKVAKRLSGMVPDPSDVTWKYINSLLRRPWFARVWITQELVLPRKVILKCGQSELDWDQFFEALTICERESNRVSRQSPDDIRLLPDAGPAYALGLARHRQNKEGKRYGLLKWFELFEHAEASMEVDKLFAFLGLAHDGDGEEFVPDYESTFEEVIRRYSKGFLLRGQVMELLYRAGGPKSYGFCSWIPRWTVGEFPRTISTWDSHGGPFRAGTPYAPLADTTGGQIPQCLIVDGYVVDVIHSKHPIRWGSGSSLFFFDAMVNFKSLLSFVSEYPTGESRDDLLLQLPIGNAARPHLESHADKERAYRAFAAQEKNEWPSDLRELILSVDNDQDPSKYLHMPHRAQAVVAQYWQTAIAFSKRLGNAILCFTQGRYVGLVPEATVAGDQICLFHGGYVPFVVRKKGPAYTLVGECYIHGIMNGQALQRPGLENQRFILV</sequence>
<organism evidence="3 4">
    <name type="scientific">Xylaria flabelliformis</name>
    <dbReference type="NCBI Taxonomy" id="2512241"/>
    <lineage>
        <taxon>Eukaryota</taxon>
        <taxon>Fungi</taxon>
        <taxon>Dikarya</taxon>
        <taxon>Ascomycota</taxon>
        <taxon>Pezizomycotina</taxon>
        <taxon>Sordariomycetes</taxon>
        <taxon>Xylariomycetidae</taxon>
        <taxon>Xylariales</taxon>
        <taxon>Xylariaceae</taxon>
        <taxon>Xylaria</taxon>
    </lineage>
</organism>
<feature type="domain" description="Heterokaryon incompatibility" evidence="2">
    <location>
        <begin position="1846"/>
        <end position="2001"/>
    </location>
</feature>
<dbReference type="InterPro" id="IPR036890">
    <property type="entry name" value="HATPase_C_sf"/>
</dbReference>
<comment type="caution">
    <text evidence="3">The sequence shown here is derived from an EMBL/GenBank/DDBJ whole genome shotgun (WGS) entry which is preliminary data.</text>
</comment>
<evidence type="ECO:0000313" key="3">
    <source>
        <dbReference type="EMBL" id="TRX89111.1"/>
    </source>
</evidence>
<dbReference type="Pfam" id="PF06985">
    <property type="entry name" value="HET"/>
    <property type="match status" value="1"/>
</dbReference>
<dbReference type="Proteomes" id="UP000319160">
    <property type="component" value="Unassembled WGS sequence"/>
</dbReference>
<evidence type="ECO:0000256" key="1">
    <source>
        <dbReference type="SAM" id="MobiDB-lite"/>
    </source>
</evidence>
<dbReference type="Gene3D" id="3.30.565.10">
    <property type="entry name" value="Histidine kinase-like ATPase, C-terminal domain"/>
    <property type="match status" value="1"/>
</dbReference>
<feature type="region of interest" description="Disordered" evidence="1">
    <location>
        <begin position="1"/>
        <end position="30"/>
    </location>
</feature>
<dbReference type="EMBL" id="VFLP01000074">
    <property type="protein sequence ID" value="TRX89111.1"/>
    <property type="molecule type" value="Genomic_DNA"/>
</dbReference>
<keyword evidence="4" id="KW-1185">Reference proteome</keyword>
<gene>
    <name evidence="3" type="ORF">FHL15_010028</name>
</gene>
<protein>
    <recommendedName>
        <fullName evidence="2">Heterokaryon incompatibility domain-containing protein</fullName>
    </recommendedName>
</protein>
<dbReference type="InterPro" id="IPR052957">
    <property type="entry name" value="Auxin_embryo_med"/>
</dbReference>
<evidence type="ECO:0000259" key="2">
    <source>
        <dbReference type="Pfam" id="PF06985"/>
    </source>
</evidence>
<dbReference type="NCBIfam" id="NF047352">
    <property type="entry name" value="P_loop_sacsin"/>
    <property type="match status" value="1"/>
</dbReference>